<keyword evidence="2" id="KW-1185">Reference proteome</keyword>
<protein>
    <submittedName>
        <fullName evidence="1">T9SS type B sorting domain-containing protein</fullName>
    </submittedName>
</protein>
<organism evidence="1 2">
    <name type="scientific">Larkinella terrae</name>
    <dbReference type="NCBI Taxonomy" id="2025311"/>
    <lineage>
        <taxon>Bacteria</taxon>
        <taxon>Pseudomonadati</taxon>
        <taxon>Bacteroidota</taxon>
        <taxon>Cytophagia</taxon>
        <taxon>Cytophagales</taxon>
        <taxon>Spirosomataceae</taxon>
        <taxon>Larkinella</taxon>
    </lineage>
</organism>
<gene>
    <name evidence="1" type="ORF">GJJ30_15910</name>
</gene>
<dbReference type="OrthoDB" id="1490014at2"/>
<proteinExistence type="predicted"/>
<accession>A0A7K0ELV9</accession>
<dbReference type="EMBL" id="WJXZ01000009">
    <property type="protein sequence ID" value="MRS62785.1"/>
    <property type="molecule type" value="Genomic_DNA"/>
</dbReference>
<reference evidence="1 2" key="1">
    <citation type="journal article" date="2018" name="Antonie Van Leeuwenhoek">
        <title>Larkinella terrae sp. nov., isolated from soil on Jeju Island, South Korea.</title>
        <authorList>
            <person name="Ten L.N."/>
            <person name="Jeon J."/>
            <person name="Park S.J."/>
            <person name="Park S."/>
            <person name="Lee S.Y."/>
            <person name="Kim M.K."/>
            <person name="Jung H.Y."/>
        </authorList>
    </citation>
    <scope>NUCLEOTIDE SEQUENCE [LARGE SCALE GENOMIC DNA]</scope>
    <source>
        <strain evidence="1 2">KCTC 52001</strain>
    </source>
</reference>
<dbReference type="RefSeq" id="WP_154176153.1">
    <property type="nucleotide sequence ID" value="NZ_WJXZ01000009.1"/>
</dbReference>
<dbReference type="InterPro" id="IPR026341">
    <property type="entry name" value="T9SS_type_B"/>
</dbReference>
<name>A0A7K0ELV9_9BACT</name>
<comment type="caution">
    <text evidence="1">The sequence shown here is derived from an EMBL/GenBank/DDBJ whole genome shotgun (WGS) entry which is preliminary data.</text>
</comment>
<dbReference type="Pfam" id="PF13585">
    <property type="entry name" value="CHU_C"/>
    <property type="match status" value="1"/>
</dbReference>
<sequence length="582" mass="64287">MNVLLLRIRLLLMLALLFGVTKGFGQQLDCANIGFEEGTTRGWILSNGVVTDVNQKVEYQSEVLGSFQNGHLITSSGNDPLITSEVIPMVAPGSNYSIRIGNVTRGGRFDRIKGSFVVTPDNTLFQYKFAVILDNPAHQVWQQPEFMIRITTQDGSTIGCSFYNVTSAGTIDGFKNQGTIRYRNWTTGAVNLQSYVGQTITVEVTAHGCTEMRHVGYAYFDAQCLKAEITTALYCPLIDPKMVLKAPEGFATYVWSTGETTPTIAINPVQGAKYWVKVKPFSSLNETCEFQLNHTVSFEPQKEPVPVTASICEGDGYVVADSTYRKAGTYLTRIKRGENVCDSLVKTILSVRPLARSSQTVTICEGESYTVGTTVYKTAGSYETRIERPKPLCDSIVTTNLSIKSIEFLVSSDTIIRPNASAQLRATVSSAGNYKYQWSPSEGLACPTCAVTTAKPSETTRYTLIVEDLEFHCQKTASVEVTIGDCTIHTPTAFTPNKDGNNDVFLILGTDCVTEVKEFLIYNRWSEVIFRKQNFPASDPAYGWNGEYLGETSESGIYTYKIKVAYINGKLDERRGTVMLIH</sequence>
<evidence type="ECO:0000313" key="1">
    <source>
        <dbReference type="EMBL" id="MRS62785.1"/>
    </source>
</evidence>
<dbReference type="NCBIfam" id="TIGR04131">
    <property type="entry name" value="Bac_Flav_CTERM"/>
    <property type="match status" value="1"/>
</dbReference>
<evidence type="ECO:0000313" key="2">
    <source>
        <dbReference type="Proteomes" id="UP000441754"/>
    </source>
</evidence>
<dbReference type="Proteomes" id="UP000441754">
    <property type="component" value="Unassembled WGS sequence"/>
</dbReference>
<dbReference type="AlphaFoldDB" id="A0A7K0ELV9"/>